<name>A0ABD6DH59_9EURY</name>
<evidence type="ECO:0000256" key="1">
    <source>
        <dbReference type="ARBA" id="ARBA00004651"/>
    </source>
</evidence>
<feature type="transmembrane region" description="Helical" evidence="6">
    <location>
        <begin position="161"/>
        <end position="183"/>
    </location>
</feature>
<sequence length="379" mass="39916">MSGKDRNGTRRMVAGGTLAVIALVSLYGVFFPNSTVGKVFWTAIDQGTIESSLRLAVPIALTAIGGLYAEKSGVINIGLEGLLIISAFVSVLVTDQLGAGQTTGVPPVVTWDLGSRAYTIDPGLQFVIPNIWIGLLSGVVASMLLALLFGVICIRYEADQIIAGLAVWLLALGLAPFVAQVVYGRVSTENVGTLDTWSIPLLSKIPYVGPILFDANPTVIIMLISVPAAWYGLNRTSFGYWVRASGENPKALDTVGINVDRVRYAAVLVSGFFAGIGGTALSLGFQGSFDGGGPTMVDGRGFIAIAAYLFGNYNPFGAFAASYLFSGLQAVQIRLQGQGVAPTEIFLMAPYIVVVIVLVLVGRTRLPEAAGEHYESGED</sequence>
<evidence type="ECO:0000256" key="2">
    <source>
        <dbReference type="ARBA" id="ARBA00022475"/>
    </source>
</evidence>
<evidence type="ECO:0000313" key="8">
    <source>
        <dbReference type="Proteomes" id="UP001597034"/>
    </source>
</evidence>
<keyword evidence="8" id="KW-1185">Reference proteome</keyword>
<evidence type="ECO:0000313" key="7">
    <source>
        <dbReference type="EMBL" id="MFD1645636.1"/>
    </source>
</evidence>
<reference evidence="7 8" key="1">
    <citation type="journal article" date="2019" name="Int. J. Syst. Evol. Microbiol.">
        <title>The Global Catalogue of Microorganisms (GCM) 10K type strain sequencing project: providing services to taxonomists for standard genome sequencing and annotation.</title>
        <authorList>
            <consortium name="The Broad Institute Genomics Platform"/>
            <consortium name="The Broad Institute Genome Sequencing Center for Infectious Disease"/>
            <person name="Wu L."/>
            <person name="Ma J."/>
        </authorList>
    </citation>
    <scope>NUCLEOTIDE SEQUENCE [LARGE SCALE GENOMIC DNA]</scope>
    <source>
        <strain evidence="7 8">CGMCC 1.10390</strain>
    </source>
</reference>
<dbReference type="RefSeq" id="WP_256399337.1">
    <property type="nucleotide sequence ID" value="NZ_JANHJR010000001.1"/>
</dbReference>
<keyword evidence="3 6" id="KW-0812">Transmembrane</keyword>
<feature type="transmembrane region" description="Helical" evidence="6">
    <location>
        <begin position="81"/>
        <end position="99"/>
    </location>
</feature>
<keyword evidence="5 6" id="KW-0472">Membrane</keyword>
<accession>A0ABD6DH59</accession>
<keyword evidence="2" id="KW-1003">Cell membrane</keyword>
<dbReference type="EMBL" id="JBHUDO010000002">
    <property type="protein sequence ID" value="MFD1645636.1"/>
    <property type="molecule type" value="Genomic_DNA"/>
</dbReference>
<gene>
    <name evidence="7" type="ORF">ACFSBL_08075</name>
</gene>
<feature type="transmembrane region" description="Helical" evidence="6">
    <location>
        <begin position="264"/>
        <end position="285"/>
    </location>
</feature>
<evidence type="ECO:0000256" key="4">
    <source>
        <dbReference type="ARBA" id="ARBA00022989"/>
    </source>
</evidence>
<dbReference type="GO" id="GO:0005886">
    <property type="term" value="C:plasma membrane"/>
    <property type="evidence" value="ECO:0007669"/>
    <property type="project" value="UniProtKB-SubCell"/>
</dbReference>
<organism evidence="7 8">
    <name type="scientific">Haloarchaeobius litoreus</name>
    <dbReference type="NCBI Taxonomy" id="755306"/>
    <lineage>
        <taxon>Archaea</taxon>
        <taxon>Methanobacteriati</taxon>
        <taxon>Methanobacteriota</taxon>
        <taxon>Stenosarchaea group</taxon>
        <taxon>Halobacteria</taxon>
        <taxon>Halobacteriales</taxon>
        <taxon>Halorubellaceae</taxon>
        <taxon>Haloarchaeobius</taxon>
    </lineage>
</organism>
<dbReference type="AlphaFoldDB" id="A0ABD6DH59"/>
<proteinExistence type="predicted"/>
<dbReference type="PANTHER" id="PTHR43370:SF1">
    <property type="entry name" value="GUANOSINE ABC TRANSPORTER PERMEASE PROTEIN NUPQ"/>
    <property type="match status" value="1"/>
</dbReference>
<dbReference type="InterPro" id="IPR001851">
    <property type="entry name" value="ABC_transp_permease"/>
</dbReference>
<dbReference type="Proteomes" id="UP001597034">
    <property type="component" value="Unassembled WGS sequence"/>
</dbReference>
<protein>
    <submittedName>
        <fullName evidence="7">ABC transporter permease</fullName>
    </submittedName>
</protein>
<feature type="transmembrane region" description="Helical" evidence="6">
    <location>
        <begin position="51"/>
        <end position="69"/>
    </location>
</feature>
<evidence type="ECO:0000256" key="5">
    <source>
        <dbReference type="ARBA" id="ARBA00023136"/>
    </source>
</evidence>
<dbReference type="PANTHER" id="PTHR43370">
    <property type="entry name" value="SUGAR ABC TRANSPORTER INTEGRAL MEMBRANE PROTEIN-RELATED"/>
    <property type="match status" value="1"/>
</dbReference>
<comment type="caution">
    <text evidence="7">The sequence shown here is derived from an EMBL/GenBank/DDBJ whole genome shotgun (WGS) entry which is preliminary data.</text>
</comment>
<keyword evidence="4 6" id="KW-1133">Transmembrane helix</keyword>
<feature type="transmembrane region" description="Helical" evidence="6">
    <location>
        <begin position="345"/>
        <end position="362"/>
    </location>
</feature>
<feature type="transmembrane region" description="Helical" evidence="6">
    <location>
        <begin position="305"/>
        <end position="325"/>
    </location>
</feature>
<dbReference type="Pfam" id="PF02653">
    <property type="entry name" value="BPD_transp_2"/>
    <property type="match status" value="1"/>
</dbReference>
<feature type="transmembrane region" description="Helical" evidence="6">
    <location>
        <begin position="131"/>
        <end position="154"/>
    </location>
</feature>
<feature type="transmembrane region" description="Helical" evidence="6">
    <location>
        <begin position="12"/>
        <end position="31"/>
    </location>
</feature>
<comment type="subcellular location">
    <subcellularLocation>
        <location evidence="1">Cell membrane</location>
        <topology evidence="1">Multi-pass membrane protein</topology>
    </subcellularLocation>
</comment>
<evidence type="ECO:0000256" key="3">
    <source>
        <dbReference type="ARBA" id="ARBA00022692"/>
    </source>
</evidence>
<dbReference type="CDD" id="cd06580">
    <property type="entry name" value="TM_PBP1_transp_TpRbsC_like"/>
    <property type="match status" value="1"/>
</dbReference>
<evidence type="ECO:0000256" key="6">
    <source>
        <dbReference type="SAM" id="Phobius"/>
    </source>
</evidence>
<feature type="transmembrane region" description="Helical" evidence="6">
    <location>
        <begin position="211"/>
        <end position="233"/>
    </location>
</feature>